<keyword evidence="11" id="KW-0393">Immunoglobulin domain</keyword>
<evidence type="ECO:0000256" key="2">
    <source>
        <dbReference type="ARBA" id="ARBA00022692"/>
    </source>
</evidence>
<dbReference type="GO" id="GO:0007156">
    <property type="term" value="P:homophilic cell adhesion via plasma membrane adhesion molecules"/>
    <property type="evidence" value="ECO:0007669"/>
    <property type="project" value="TreeGrafter"/>
</dbReference>
<name>A0A510A1E5_OLIMR</name>
<keyword evidence="10" id="KW-1015">Disulfide bond</keyword>
<dbReference type="GO" id="GO:0005886">
    <property type="term" value="C:plasma membrane"/>
    <property type="evidence" value="ECO:0007669"/>
    <property type="project" value="TreeGrafter"/>
</dbReference>
<dbReference type="GO" id="GO:0043025">
    <property type="term" value="C:neuronal cell body"/>
    <property type="evidence" value="ECO:0007669"/>
    <property type="project" value="TreeGrafter"/>
</dbReference>
<evidence type="ECO:0000313" key="17">
    <source>
        <dbReference type="EMBL" id="ASU04341.1"/>
    </source>
</evidence>
<dbReference type="InterPro" id="IPR003961">
    <property type="entry name" value="FN3_dom"/>
</dbReference>
<feature type="chain" id="PRO_5021764650" evidence="14">
    <location>
        <begin position="18"/>
        <end position="1414"/>
    </location>
</feature>
<protein>
    <submittedName>
        <fullName evidence="17">Dscam17</fullName>
    </submittedName>
</protein>
<dbReference type="InterPro" id="IPR036179">
    <property type="entry name" value="Ig-like_dom_sf"/>
</dbReference>
<keyword evidence="3 14" id="KW-0732">Signal</keyword>
<proteinExistence type="evidence at transcript level"/>
<dbReference type="GO" id="GO:0008046">
    <property type="term" value="F:axon guidance receptor activity"/>
    <property type="evidence" value="ECO:0007669"/>
    <property type="project" value="TreeGrafter"/>
</dbReference>
<evidence type="ECO:0000256" key="6">
    <source>
        <dbReference type="ARBA" id="ARBA00022902"/>
    </source>
</evidence>
<feature type="domain" description="Fibronectin type-III" evidence="16">
    <location>
        <begin position="987"/>
        <end position="1085"/>
    </location>
</feature>
<dbReference type="SMART" id="SM00406">
    <property type="entry name" value="IGv"/>
    <property type="match status" value="3"/>
</dbReference>
<keyword evidence="8" id="KW-0770">Synapse</keyword>
<keyword evidence="5" id="KW-0130">Cell adhesion</keyword>
<feature type="domain" description="Ig-like" evidence="15">
    <location>
        <begin position="502"/>
        <end position="588"/>
    </location>
</feature>
<dbReference type="Gene3D" id="2.60.40.10">
    <property type="entry name" value="Immunoglobulins"/>
    <property type="match status" value="13"/>
</dbReference>
<comment type="subcellular location">
    <subcellularLocation>
        <location evidence="1">Membrane</location>
        <topology evidence="1">Single-pass type I membrane protein</topology>
    </subcellularLocation>
    <subcellularLocation>
        <location evidence="12">Synapse</location>
    </subcellularLocation>
</comment>
<dbReference type="FunFam" id="2.60.40.10:FF:000719">
    <property type="entry name" value="nephrin isoform X1"/>
    <property type="match status" value="1"/>
</dbReference>
<evidence type="ECO:0000256" key="8">
    <source>
        <dbReference type="ARBA" id="ARBA00023018"/>
    </source>
</evidence>
<dbReference type="SMART" id="SM00408">
    <property type="entry name" value="IGc2"/>
    <property type="match status" value="9"/>
</dbReference>
<keyword evidence="7 13" id="KW-1133">Transmembrane helix</keyword>
<feature type="signal peptide" evidence="14">
    <location>
        <begin position="1"/>
        <end position="17"/>
    </location>
</feature>
<evidence type="ECO:0000259" key="16">
    <source>
        <dbReference type="PROSITE" id="PS50853"/>
    </source>
</evidence>
<dbReference type="FunFam" id="2.60.40.10:FF:000017">
    <property type="entry name" value="Down syndrome cell adhesion molecule b"/>
    <property type="match status" value="1"/>
</dbReference>
<keyword evidence="6" id="KW-0524">Neurogenesis</keyword>
<feature type="domain" description="Ig-like" evidence="15">
    <location>
        <begin position="787"/>
        <end position="882"/>
    </location>
</feature>
<dbReference type="PANTHER" id="PTHR45080:SF34">
    <property type="entry name" value="MYOSIN LIGHT CHAIN KINASE, SMOOTH MUSCLE-LIKE"/>
    <property type="match status" value="1"/>
</dbReference>
<feature type="transmembrane region" description="Helical" evidence="13">
    <location>
        <begin position="1293"/>
        <end position="1317"/>
    </location>
</feature>
<dbReference type="InterPro" id="IPR036116">
    <property type="entry name" value="FN3_sf"/>
</dbReference>
<dbReference type="CDD" id="cd00063">
    <property type="entry name" value="FN3"/>
    <property type="match status" value="3"/>
</dbReference>
<dbReference type="InterPro" id="IPR003598">
    <property type="entry name" value="Ig_sub2"/>
</dbReference>
<dbReference type="Pfam" id="PF25059">
    <property type="entry name" value="FN3_DSCAM-DSCAML_C"/>
    <property type="match status" value="1"/>
</dbReference>
<dbReference type="PANTHER" id="PTHR45080">
    <property type="entry name" value="CONTACTIN 5"/>
    <property type="match status" value="1"/>
</dbReference>
<evidence type="ECO:0000256" key="12">
    <source>
        <dbReference type="ARBA" id="ARBA00034103"/>
    </source>
</evidence>
<dbReference type="FunFam" id="2.60.40.10:FF:000028">
    <property type="entry name" value="Neuronal cell adhesion molecule"/>
    <property type="match status" value="1"/>
</dbReference>
<feature type="domain" description="Ig-like" evidence="15">
    <location>
        <begin position="405"/>
        <end position="498"/>
    </location>
</feature>
<reference evidence="17" key="1">
    <citation type="submission" date="2016-07" db="EMBL/GenBank/DDBJ databases">
        <title>Cloning of Dscam genes from the insect species.</title>
        <authorList>
            <person name="Cao G."/>
            <person name="Jin Y."/>
        </authorList>
    </citation>
    <scope>NUCLEOTIDE SEQUENCE</scope>
</reference>
<dbReference type="FunFam" id="2.60.40.10:FF:000333">
    <property type="entry name" value="Down syndrome cell adhesion molecule"/>
    <property type="match status" value="1"/>
</dbReference>
<feature type="domain" description="Fibronectin type-III" evidence="16">
    <location>
        <begin position="886"/>
        <end position="982"/>
    </location>
</feature>
<dbReference type="SMART" id="SM00060">
    <property type="entry name" value="FN3"/>
    <property type="match status" value="4"/>
</dbReference>
<evidence type="ECO:0000259" key="15">
    <source>
        <dbReference type="PROSITE" id="PS50835"/>
    </source>
</evidence>
<keyword evidence="4" id="KW-0677">Repeat</keyword>
<evidence type="ECO:0000256" key="13">
    <source>
        <dbReference type="SAM" id="Phobius"/>
    </source>
</evidence>
<feature type="domain" description="Fibronectin type-III" evidence="16">
    <location>
        <begin position="1180"/>
        <end position="1272"/>
    </location>
</feature>
<accession>A0A510A1E5</accession>
<organism evidence="17">
    <name type="scientific">Olivierus martensii</name>
    <name type="common">Manchurian scorpion</name>
    <name type="synonym">Mesobuthus martensii</name>
    <dbReference type="NCBI Taxonomy" id="34649"/>
    <lineage>
        <taxon>Eukaryota</taxon>
        <taxon>Metazoa</taxon>
        <taxon>Ecdysozoa</taxon>
        <taxon>Arthropoda</taxon>
        <taxon>Chelicerata</taxon>
        <taxon>Arachnida</taxon>
        <taxon>Scorpiones</taxon>
        <taxon>Buthida</taxon>
        <taxon>Buthoidea</taxon>
        <taxon>Buthidae</taxon>
        <taxon>Olivierus</taxon>
    </lineage>
</organism>
<dbReference type="InterPro" id="IPR003599">
    <property type="entry name" value="Ig_sub"/>
</dbReference>
<dbReference type="CDD" id="cd00096">
    <property type="entry name" value="Ig"/>
    <property type="match status" value="1"/>
</dbReference>
<feature type="domain" description="Ig-like" evidence="15">
    <location>
        <begin position="328"/>
        <end position="399"/>
    </location>
</feature>
<dbReference type="FunFam" id="2.60.40.10:FF:000324">
    <property type="entry name" value="Down syndrome cell adhesion molecule, isoform D"/>
    <property type="match status" value="1"/>
</dbReference>
<feature type="domain" description="Ig-like" evidence="15">
    <location>
        <begin position="594"/>
        <end position="687"/>
    </location>
</feature>
<dbReference type="PROSITE" id="PS50835">
    <property type="entry name" value="IG_LIKE"/>
    <property type="match status" value="9"/>
</dbReference>
<feature type="domain" description="Ig-like" evidence="15">
    <location>
        <begin position="221"/>
        <end position="309"/>
    </location>
</feature>
<dbReference type="FunFam" id="2.60.40.10:FF:000104">
    <property type="entry name" value="Down syndrome cell adhesion molecule b"/>
    <property type="match status" value="1"/>
</dbReference>
<evidence type="ECO:0000256" key="5">
    <source>
        <dbReference type="ARBA" id="ARBA00022889"/>
    </source>
</evidence>
<dbReference type="SUPFAM" id="SSF49265">
    <property type="entry name" value="Fibronectin type III"/>
    <property type="match status" value="2"/>
</dbReference>
<dbReference type="InterPro" id="IPR050958">
    <property type="entry name" value="Cell_Adh-Cytoskel_Orgn"/>
</dbReference>
<dbReference type="InterPro" id="IPR013098">
    <property type="entry name" value="Ig_I-set"/>
</dbReference>
<dbReference type="GO" id="GO:0050808">
    <property type="term" value="P:synapse organization"/>
    <property type="evidence" value="ECO:0007669"/>
    <property type="project" value="TreeGrafter"/>
</dbReference>
<dbReference type="EMBL" id="KX555550">
    <property type="protein sequence ID" value="ASU04341.1"/>
    <property type="molecule type" value="mRNA"/>
</dbReference>
<dbReference type="FunFam" id="2.60.40.10:FF:000032">
    <property type="entry name" value="palladin isoform X1"/>
    <property type="match status" value="1"/>
</dbReference>
<feature type="domain" description="Ig-like" evidence="15">
    <location>
        <begin position="690"/>
        <end position="783"/>
    </location>
</feature>
<evidence type="ECO:0000256" key="3">
    <source>
        <dbReference type="ARBA" id="ARBA00022729"/>
    </source>
</evidence>
<dbReference type="InterPro" id="IPR056754">
    <property type="entry name" value="DSCAM/DSCAML_C"/>
</dbReference>
<keyword evidence="2 13" id="KW-0812">Transmembrane</keyword>
<evidence type="ECO:0000256" key="14">
    <source>
        <dbReference type="SAM" id="SignalP"/>
    </source>
</evidence>
<feature type="domain" description="Ig-like" evidence="15">
    <location>
        <begin position="22"/>
        <end position="118"/>
    </location>
</feature>
<dbReference type="InterPro" id="IPR013106">
    <property type="entry name" value="Ig_V-set"/>
</dbReference>
<evidence type="ECO:0000256" key="10">
    <source>
        <dbReference type="ARBA" id="ARBA00023157"/>
    </source>
</evidence>
<dbReference type="SMART" id="SM00409">
    <property type="entry name" value="IG"/>
    <property type="match status" value="8"/>
</dbReference>
<evidence type="ECO:0000256" key="11">
    <source>
        <dbReference type="ARBA" id="ARBA00023319"/>
    </source>
</evidence>
<dbReference type="GO" id="GO:0030424">
    <property type="term" value="C:axon"/>
    <property type="evidence" value="ECO:0007669"/>
    <property type="project" value="TreeGrafter"/>
</dbReference>
<dbReference type="Pfam" id="PF07679">
    <property type="entry name" value="I-set"/>
    <property type="match status" value="5"/>
</dbReference>
<dbReference type="Pfam" id="PF00041">
    <property type="entry name" value="fn3"/>
    <property type="match status" value="2"/>
</dbReference>
<dbReference type="Pfam" id="PF13927">
    <property type="entry name" value="Ig_3"/>
    <property type="match status" value="2"/>
</dbReference>
<evidence type="ECO:0000256" key="4">
    <source>
        <dbReference type="ARBA" id="ARBA00022737"/>
    </source>
</evidence>
<dbReference type="InterPro" id="IPR013783">
    <property type="entry name" value="Ig-like_fold"/>
</dbReference>
<feature type="domain" description="Fibronectin type-III" evidence="16">
    <location>
        <begin position="1089"/>
        <end position="1176"/>
    </location>
</feature>
<dbReference type="GO" id="GO:0045202">
    <property type="term" value="C:synapse"/>
    <property type="evidence" value="ECO:0007669"/>
    <property type="project" value="UniProtKB-SubCell"/>
</dbReference>
<dbReference type="SUPFAM" id="SSF48726">
    <property type="entry name" value="Immunoglobulin"/>
    <property type="match status" value="9"/>
</dbReference>
<sequence length="1414" mass="157685">MSVFLVWLVISTAKATANLTGPNLDYEPPFNVHFDNNTGTTVRCSAQGTPKPIIHWERTDLSTVVQDIPGLRLIRQDGSMIFPPFSSENYRQDIHDTIYRCIATNRVGSIGSRDVHVKAIVLRNYKVTARDAEFIIRGNTAVLRCEVSSFSKDYVLVTSWYRDDGKYAAFPTGELHIRQASDLDAARKYRCQVHDKLSRSTRNSDRWANIILTTPHGQVPPRMTHWVREAEALEGEALWLPCSASGSPVPTYRWYKKNSATVLPLSHNHRYVITQGTLVLHHAILSDSGQYVCTVNNSVGEQQVQTNVIIRASLKCNIAIPEQVITVGSSITLSCDVMGSPVHFLQWRRNMKIIRTDNRIKQHNNNVLHITAVRPEDQGMYQCFVNNHKDSAQCSASLSIRADAPRLVDNFEKQILHPGMSTSLYCRATGHPLPVITWTADDEAIPTSSRIRQGDFVTADGIIHSYLNLSKVEIQDGRTFTCKAQSEFGTASHSASINVLGPPVARPTTNKTVLAGETMSLRCPVSGYPIASHVWEKDGRKLPTSHRHELRSDGQLIIHDVDRKTDSGMWWCTASDENGEKARGRVFIHVVASPIIDPFSFPSQLQEGGRTSIQCFVSGGDPPITIRWMKDGESLRPDILGISMELYNPYTSNLFFEKVNEKHNGNYTCVAFNPYSRTNYTAEMQVQIPPRWKIEPKDAAVVQGNSVRFDCQADGYPRPVIRWKKLTGSPSEGFQTIMSNARMQVLENGSLYFQDTVDSDAGSFLCQAFNGIGAGLSKVMKLTVHVPAYFTTISYSKKVKKGDSVSMECTAKGDKPLTIVWLKNGKQLNNNSITRYNERHFEKDGDMTSILTLHNVEREDSAVFTCLSSNPYGNDRTTVELTVQEPPDNPGHVDLIRVSSRTISIRWPRPFDGNSPIIRYLVEVELVKGLGKFLATEVAGSQLETVVRGLSPLATYNVYVIAENSFGQSEASHPLIITTDAEVPRLPPRDVKAAAIDSRTIRVSWKPPISEVEGRDITGYYVGYKKLNSEDSYVFKTLQVANREREQYLLNNLQSSTKYGIIVQVFNDKGAGPHSEEVVAETMKEEFTNPISLKTVLTTLTTIQVSWESKSPNDGYVLYLRQGDGSWTETSVPAGRASHTFTNLRCGSMHQLYIVPQNKAKKGKPSKIITTRTKGSLPKAPSNKAFLIINSTSVTEILSTWDNGGCPISYYILKYRSSTDKEWKTISDDISSIKSKISITGLSSGQKYYILCGAQNSAGYAEAEYEFETKKLDSEHNKKSVPEASTTDLQRKVAVITSTVCSGAVLIVILAAACAILNRRRRQRREPHDVIADRRNVEATKSEGLAMNVWEKRRKSDTRNSQGREPLYLPCPYAAERLYQLSIDGDSDMPSNGATGTINDHSYDVPIQLMSKSH</sequence>
<dbReference type="PROSITE" id="PS50853">
    <property type="entry name" value="FN3"/>
    <property type="match status" value="4"/>
</dbReference>
<evidence type="ECO:0000256" key="7">
    <source>
        <dbReference type="ARBA" id="ARBA00022989"/>
    </source>
</evidence>
<dbReference type="InterPro" id="IPR007110">
    <property type="entry name" value="Ig-like_dom"/>
</dbReference>
<evidence type="ECO:0000256" key="9">
    <source>
        <dbReference type="ARBA" id="ARBA00023136"/>
    </source>
</evidence>
<feature type="domain" description="Ig-like" evidence="15">
    <location>
        <begin position="138"/>
        <end position="202"/>
    </location>
</feature>
<keyword evidence="9 13" id="KW-0472">Membrane</keyword>
<evidence type="ECO:0000256" key="1">
    <source>
        <dbReference type="ARBA" id="ARBA00004479"/>
    </source>
</evidence>